<reference evidence="1" key="1">
    <citation type="journal article" date="2018" name="Int. J. Syst. Evol. Microbiol.">
        <title>Jatrophihabitans telluris sp. nov., isolated from sediment soil of lava forest wetlands and the emended description of the genus Jatrophihabitans.</title>
        <authorList>
            <person name="Lee K.C."/>
            <person name="Suh M.K."/>
            <person name="Eom M.K."/>
            <person name="Kim K.K."/>
            <person name="Kim J.S."/>
            <person name="Kim D.S."/>
            <person name="Ko S.H."/>
            <person name="Shin Y.K."/>
            <person name="Lee J.S."/>
        </authorList>
    </citation>
    <scope>NUCLEOTIDE SEQUENCE</scope>
    <source>
        <strain evidence="1">N237</strain>
    </source>
</reference>
<keyword evidence="2" id="KW-1185">Reference proteome</keyword>
<proteinExistence type="predicted"/>
<dbReference type="RefSeq" id="WP_249773369.1">
    <property type="nucleotide sequence ID" value="NZ_CP097332.1"/>
</dbReference>
<gene>
    <name evidence="1" type="ORF">M6D93_05560</name>
</gene>
<dbReference type="EMBL" id="CP097332">
    <property type="protein sequence ID" value="UQX89473.1"/>
    <property type="molecule type" value="Genomic_DNA"/>
</dbReference>
<sequence>MRSAIVRQASAGERMFARFAYAPNDLGYCGPAESAALFELAAEGSSEVDVLRLARGFSGAWPYLCLLAELAGIDDPLDARVVRAYWTGGSVLDRIDGPEFARRLLDTLGGCTSSYWQHLSEDLLAEVQATHGFHVFGIYPWSRLLGAGGQPLRVLDNCRIRWGQVVEVEQQDVVVRCRRLTWDGERLGLARAALERVPYRVRGRGFVADPAPGQWLALHWNWACDRLTEPERAELERRTGWQLRVTNSRLARERQGAA</sequence>
<name>A0ABY4R260_9ACTN</name>
<dbReference type="Proteomes" id="UP001056336">
    <property type="component" value="Chromosome"/>
</dbReference>
<organism evidence="1 2">
    <name type="scientific">Jatrophihabitans telluris</name>
    <dbReference type="NCBI Taxonomy" id="2038343"/>
    <lineage>
        <taxon>Bacteria</taxon>
        <taxon>Bacillati</taxon>
        <taxon>Actinomycetota</taxon>
        <taxon>Actinomycetes</taxon>
        <taxon>Jatrophihabitantales</taxon>
        <taxon>Jatrophihabitantaceae</taxon>
        <taxon>Jatrophihabitans</taxon>
    </lineage>
</organism>
<dbReference type="Pfam" id="PF19927">
    <property type="entry name" value="DUF6390"/>
    <property type="match status" value="1"/>
</dbReference>
<protein>
    <submittedName>
        <fullName evidence="1">DUF6390 family protein</fullName>
    </submittedName>
</protein>
<accession>A0ABY4R260</accession>
<reference evidence="1" key="2">
    <citation type="submission" date="2022-05" db="EMBL/GenBank/DDBJ databases">
        <authorList>
            <person name="Kim J.-S."/>
            <person name="Lee K."/>
            <person name="Suh M."/>
            <person name="Eom M."/>
            <person name="Kim J.-S."/>
            <person name="Kim D.-S."/>
            <person name="Ko S.-H."/>
            <person name="Shin Y."/>
            <person name="Lee J.-S."/>
        </authorList>
    </citation>
    <scope>NUCLEOTIDE SEQUENCE</scope>
    <source>
        <strain evidence="1">N237</strain>
    </source>
</reference>
<evidence type="ECO:0000313" key="2">
    <source>
        <dbReference type="Proteomes" id="UP001056336"/>
    </source>
</evidence>
<evidence type="ECO:0000313" key="1">
    <source>
        <dbReference type="EMBL" id="UQX89473.1"/>
    </source>
</evidence>
<dbReference type="InterPro" id="IPR045660">
    <property type="entry name" value="DUF6390"/>
</dbReference>